<keyword evidence="2 6" id="KW-0813">Transport</keyword>
<evidence type="ECO:0000313" key="10">
    <source>
        <dbReference type="Proteomes" id="UP000545286"/>
    </source>
</evidence>
<dbReference type="PANTHER" id="PTHR30177:SF33">
    <property type="entry name" value="POSSIBLE OSMOPROTECTANT (GLYCINE BETAINE_CARNITINE_CHOLINE_L-PROLINE) TRANSPORT INTEGRAL MEMBRANE PROTEIN ABC TRANSPORTER PROZ"/>
    <property type="match status" value="1"/>
</dbReference>
<feature type="transmembrane region" description="Helical" evidence="6">
    <location>
        <begin position="187"/>
        <end position="212"/>
    </location>
</feature>
<dbReference type="AlphaFoldDB" id="A0A7W4YG76"/>
<feature type="domain" description="ABC transmembrane type-1" evidence="8">
    <location>
        <begin position="29"/>
        <end position="204"/>
    </location>
</feature>
<feature type="compositionally biased region" description="Low complexity" evidence="7">
    <location>
        <begin position="222"/>
        <end position="231"/>
    </location>
</feature>
<feature type="transmembrane region" description="Helical" evidence="6">
    <location>
        <begin position="87"/>
        <end position="107"/>
    </location>
</feature>
<feature type="compositionally biased region" description="Low complexity" evidence="7">
    <location>
        <begin position="243"/>
        <end position="256"/>
    </location>
</feature>
<dbReference type="CDD" id="cd06261">
    <property type="entry name" value="TM_PBP2"/>
    <property type="match status" value="1"/>
</dbReference>
<comment type="similarity">
    <text evidence="6">Belongs to the binding-protein-dependent transport system permease family.</text>
</comment>
<dbReference type="SUPFAM" id="SSF161098">
    <property type="entry name" value="MetI-like"/>
    <property type="match status" value="1"/>
</dbReference>
<comment type="subcellular location">
    <subcellularLocation>
        <location evidence="6">Cell membrane</location>
        <topology evidence="6">Multi-pass membrane protein</topology>
    </subcellularLocation>
    <subcellularLocation>
        <location evidence="1">Membrane</location>
        <topology evidence="1">Multi-pass membrane protein</topology>
    </subcellularLocation>
</comment>
<accession>A0A7W4YG76</accession>
<comment type="caution">
    <text evidence="9">The sequence shown here is derived from an EMBL/GenBank/DDBJ whole genome shotgun (WGS) entry which is preliminary data.</text>
</comment>
<evidence type="ECO:0000256" key="4">
    <source>
        <dbReference type="ARBA" id="ARBA00022989"/>
    </source>
</evidence>
<protein>
    <submittedName>
        <fullName evidence="9">Osmoprotectant transport system permease protein</fullName>
    </submittedName>
</protein>
<dbReference type="Gene3D" id="1.10.3720.10">
    <property type="entry name" value="MetI-like"/>
    <property type="match status" value="1"/>
</dbReference>
<evidence type="ECO:0000256" key="3">
    <source>
        <dbReference type="ARBA" id="ARBA00022692"/>
    </source>
</evidence>
<reference evidence="9 10" key="1">
    <citation type="submission" date="2020-08" db="EMBL/GenBank/DDBJ databases">
        <title>Sequencing the genomes of 1000 actinobacteria strains.</title>
        <authorList>
            <person name="Klenk H.-P."/>
        </authorList>
    </citation>
    <scope>NUCLEOTIDE SEQUENCE [LARGE SCALE GENOMIC DNA]</scope>
    <source>
        <strain evidence="9 10">DSM 20419</strain>
    </source>
</reference>
<feature type="transmembrane region" description="Helical" evidence="6">
    <location>
        <begin position="58"/>
        <end position="81"/>
    </location>
</feature>
<dbReference type="GO" id="GO:0005886">
    <property type="term" value="C:plasma membrane"/>
    <property type="evidence" value="ECO:0007669"/>
    <property type="project" value="UniProtKB-SubCell"/>
</dbReference>
<keyword evidence="3 6" id="KW-0812">Transmembrane</keyword>
<dbReference type="PROSITE" id="PS50928">
    <property type="entry name" value="ABC_TM1"/>
    <property type="match status" value="1"/>
</dbReference>
<evidence type="ECO:0000259" key="8">
    <source>
        <dbReference type="PROSITE" id="PS50928"/>
    </source>
</evidence>
<organism evidence="9 10">
    <name type="scientific">Pseudoclavibacter helvolus</name>
    <dbReference type="NCBI Taxonomy" id="255205"/>
    <lineage>
        <taxon>Bacteria</taxon>
        <taxon>Bacillati</taxon>
        <taxon>Actinomycetota</taxon>
        <taxon>Actinomycetes</taxon>
        <taxon>Micrococcales</taxon>
        <taxon>Microbacteriaceae</taxon>
        <taxon>Pseudoclavibacter</taxon>
    </lineage>
</organism>
<keyword evidence="4 6" id="KW-1133">Transmembrane helix</keyword>
<dbReference type="Proteomes" id="UP000545286">
    <property type="component" value="Unassembled WGS sequence"/>
</dbReference>
<dbReference type="GO" id="GO:0055085">
    <property type="term" value="P:transmembrane transport"/>
    <property type="evidence" value="ECO:0007669"/>
    <property type="project" value="InterPro"/>
</dbReference>
<dbReference type="PANTHER" id="PTHR30177">
    <property type="entry name" value="GLYCINE BETAINE/L-PROLINE TRANSPORT SYSTEM PERMEASE PROTEIN PROW"/>
    <property type="match status" value="1"/>
</dbReference>
<evidence type="ECO:0000256" key="5">
    <source>
        <dbReference type="ARBA" id="ARBA00023136"/>
    </source>
</evidence>
<feature type="transmembrane region" description="Helical" evidence="6">
    <location>
        <begin position="151"/>
        <end position="175"/>
    </location>
</feature>
<dbReference type="EMBL" id="JACHWJ010000006">
    <property type="protein sequence ID" value="MBB2959344.1"/>
    <property type="molecule type" value="Genomic_DNA"/>
</dbReference>
<keyword evidence="5 6" id="KW-0472">Membrane</keyword>
<feature type="region of interest" description="Disordered" evidence="7">
    <location>
        <begin position="215"/>
        <end position="256"/>
    </location>
</feature>
<dbReference type="InterPro" id="IPR035906">
    <property type="entry name" value="MetI-like_sf"/>
</dbReference>
<evidence type="ECO:0000256" key="6">
    <source>
        <dbReference type="RuleBase" id="RU363032"/>
    </source>
</evidence>
<sequence>MFNEMLAYFLDPANWVGSASIPARVGEHLWYSLLAVALAAVVAFPLGLIIGHTGKGTTFIVATANVLRALPSLGLMTLLVLLMGLGLFPPVIALVVLAVPPLLAGVYSGVANVSRSTVDAARAMGMTEWQIVWQVELPNAMPLIVAGLRSAVLQVIATATIAAYVNLGGLGRYIFDGLAVTDYGRVLVGAILVTVLALVVDGLLALLGRLVVPGRKKRGPKAAGSSSSRAGLGSGSGSGSGSGATVASTSVATTSA</sequence>
<name>A0A7W4YG76_9MICO</name>
<proteinExistence type="inferred from homology"/>
<evidence type="ECO:0000313" key="9">
    <source>
        <dbReference type="EMBL" id="MBB2959344.1"/>
    </source>
</evidence>
<dbReference type="InterPro" id="IPR000515">
    <property type="entry name" value="MetI-like"/>
</dbReference>
<dbReference type="GO" id="GO:0031460">
    <property type="term" value="P:glycine betaine transport"/>
    <property type="evidence" value="ECO:0007669"/>
    <property type="project" value="TreeGrafter"/>
</dbReference>
<feature type="compositionally biased region" description="Gly residues" evidence="7">
    <location>
        <begin position="232"/>
        <end position="242"/>
    </location>
</feature>
<dbReference type="InterPro" id="IPR051204">
    <property type="entry name" value="ABC_transp_perm/SBD"/>
</dbReference>
<keyword evidence="10" id="KW-1185">Reference proteome</keyword>
<evidence type="ECO:0000256" key="7">
    <source>
        <dbReference type="SAM" id="MobiDB-lite"/>
    </source>
</evidence>
<evidence type="ECO:0000256" key="2">
    <source>
        <dbReference type="ARBA" id="ARBA00022448"/>
    </source>
</evidence>
<feature type="transmembrane region" description="Helical" evidence="6">
    <location>
        <begin position="29"/>
        <end position="51"/>
    </location>
</feature>
<dbReference type="RefSeq" id="WP_183626653.1">
    <property type="nucleotide sequence ID" value="NZ_JACHWJ010000006.1"/>
</dbReference>
<dbReference type="Pfam" id="PF00528">
    <property type="entry name" value="BPD_transp_1"/>
    <property type="match status" value="1"/>
</dbReference>
<gene>
    <name evidence="9" type="ORF">FHX72_003509</name>
</gene>
<evidence type="ECO:0000256" key="1">
    <source>
        <dbReference type="ARBA" id="ARBA00004141"/>
    </source>
</evidence>